<sequence>MDIYEELPSNIILLRATVPEIWDEYRRKAASIFSERTRATVKLIPNSTHLLYWDYPKVIVEEIRKHW</sequence>
<comment type="caution">
    <text evidence="1">The sequence shown here is derived from an EMBL/GenBank/DDBJ whole genome shotgun (WGS) entry which is preliminary data.</text>
</comment>
<evidence type="ECO:0008006" key="3">
    <source>
        <dbReference type="Google" id="ProtNLM"/>
    </source>
</evidence>
<name>A0AA44R724_9BACI</name>
<proteinExistence type="predicted"/>
<protein>
    <recommendedName>
        <fullName evidence="3">Alpha/beta hydrolase</fullName>
    </recommendedName>
</protein>
<gene>
    <name evidence="1" type="ORF">BAQ49_08455</name>
</gene>
<dbReference type="EMBL" id="MACH01000092">
    <property type="protein sequence ID" value="OJE44070.1"/>
    <property type="molecule type" value="Genomic_DNA"/>
</dbReference>
<evidence type="ECO:0000313" key="2">
    <source>
        <dbReference type="Proteomes" id="UP000183185"/>
    </source>
</evidence>
<accession>A0AA44R724</accession>
<dbReference type="AlphaFoldDB" id="A0AA44R724"/>
<reference evidence="1 2" key="1">
    <citation type="submission" date="2016-06" db="EMBL/GenBank/DDBJ databases">
        <title>First insights into the genetic diversity and population structure of in the Bacillus cereus group bacteria from diverse marine environments.</title>
        <authorList>
            <person name="Liu Y."/>
            <person name="Lai Q."/>
            <person name="Shao Z."/>
        </authorList>
    </citation>
    <scope>NUCLEOTIDE SEQUENCE [LARGE SCALE GENOMIC DNA]</scope>
    <source>
        <strain evidence="1 2">TD42</strain>
    </source>
</reference>
<evidence type="ECO:0000313" key="1">
    <source>
        <dbReference type="EMBL" id="OJE44070.1"/>
    </source>
</evidence>
<dbReference type="Proteomes" id="UP000183185">
    <property type="component" value="Unassembled WGS sequence"/>
</dbReference>
<organism evidence="1 2">
    <name type="scientific">Bacillus proteolyticus</name>
    <dbReference type="NCBI Taxonomy" id="2026192"/>
    <lineage>
        <taxon>Bacteria</taxon>
        <taxon>Bacillati</taxon>
        <taxon>Bacillota</taxon>
        <taxon>Bacilli</taxon>
        <taxon>Bacillales</taxon>
        <taxon>Bacillaceae</taxon>
        <taxon>Bacillus</taxon>
        <taxon>Bacillus cereus group</taxon>
    </lineage>
</organism>